<sequence length="73" mass="8883">MILENLLRQITQLGCKYRNKLELVFYFFWFATDLKIKMIFGLPRITRICTNLFGSFCQDLKKKFSQIWQIQQI</sequence>
<name>A0AB36NWG7_9FLAO</name>
<protein>
    <submittedName>
        <fullName evidence="1">Uncharacterized protein</fullName>
    </submittedName>
</protein>
<accession>A0AB36NWG7</accession>
<reference evidence="1 2" key="1">
    <citation type="submission" date="2016-11" db="EMBL/GenBank/DDBJ databases">
        <title>Whole genomes of Flavobacteriaceae.</title>
        <authorList>
            <person name="Stine C."/>
            <person name="Li C."/>
            <person name="Tadesse D."/>
        </authorList>
    </citation>
    <scope>NUCLEOTIDE SEQUENCE [LARGE SCALE GENOMIC DNA]</scope>
    <source>
        <strain evidence="1 2">ATCC 19366</strain>
    </source>
</reference>
<gene>
    <name evidence="1" type="ORF">B0A72_19320</name>
</gene>
<dbReference type="EMBL" id="MUHB01000020">
    <property type="protein sequence ID" value="OXB00916.1"/>
    <property type="molecule type" value="Genomic_DNA"/>
</dbReference>
<evidence type="ECO:0000313" key="1">
    <source>
        <dbReference type="EMBL" id="OXB00916.1"/>
    </source>
</evidence>
<organism evidence="1 2">
    <name type="scientific">Flavobacterium pectinovorum</name>
    <dbReference type="NCBI Taxonomy" id="29533"/>
    <lineage>
        <taxon>Bacteria</taxon>
        <taxon>Pseudomonadati</taxon>
        <taxon>Bacteroidota</taxon>
        <taxon>Flavobacteriia</taxon>
        <taxon>Flavobacteriales</taxon>
        <taxon>Flavobacteriaceae</taxon>
        <taxon>Flavobacterium</taxon>
    </lineage>
</organism>
<dbReference type="AlphaFoldDB" id="A0AB36NWG7"/>
<dbReference type="Proteomes" id="UP000198431">
    <property type="component" value="Unassembled WGS sequence"/>
</dbReference>
<evidence type="ECO:0000313" key="2">
    <source>
        <dbReference type="Proteomes" id="UP000198431"/>
    </source>
</evidence>
<comment type="caution">
    <text evidence="1">The sequence shown here is derived from an EMBL/GenBank/DDBJ whole genome shotgun (WGS) entry which is preliminary data.</text>
</comment>
<proteinExistence type="predicted"/>